<protein>
    <submittedName>
        <fullName evidence="2">Uncharacterized protein</fullName>
    </submittedName>
</protein>
<name>A0A814QKH5_ADIRI</name>
<evidence type="ECO:0000313" key="3">
    <source>
        <dbReference type="Proteomes" id="UP000663828"/>
    </source>
</evidence>
<dbReference type="GO" id="GO:0032266">
    <property type="term" value="F:phosphatidylinositol-3-phosphate binding"/>
    <property type="evidence" value="ECO:0007669"/>
    <property type="project" value="TreeGrafter"/>
</dbReference>
<dbReference type="PANTHER" id="PTHR46603">
    <property type="entry name" value="ABSCISSION/NOCUT CHECKPOINT REGULATOR"/>
    <property type="match status" value="1"/>
</dbReference>
<dbReference type="GO" id="GO:0009838">
    <property type="term" value="P:abscission"/>
    <property type="evidence" value="ECO:0007669"/>
    <property type="project" value="TreeGrafter"/>
</dbReference>
<proteinExistence type="predicted"/>
<dbReference type="SUPFAM" id="SSF57903">
    <property type="entry name" value="FYVE/PHD zinc finger"/>
    <property type="match status" value="1"/>
</dbReference>
<dbReference type="GO" id="GO:0032154">
    <property type="term" value="C:cleavage furrow"/>
    <property type="evidence" value="ECO:0007669"/>
    <property type="project" value="TreeGrafter"/>
</dbReference>
<dbReference type="InterPro" id="IPR011011">
    <property type="entry name" value="Znf_FYVE_PHD"/>
</dbReference>
<sequence>MTFVCSACRQTIVNNSLRKICGSCQQIFCSNCAYQRIAVPKLSYQMHEVCSACFHSISTQMMLQKPPKGFMQRLEQQQPPTVQRRIPTNELDPETRALEERLQKLRMAFPSTSSAGVGASAIPSSVAETPDDLLQQMNDALAIEQNAKNQEKDLEERMRILHATLPPATPDTVVLPKPKVEDEANDEDEEFPWCTVCNDNATKRCLDCDELFCEACMTIAKANGNIFVRALNSSFKRSWNDRFTSITPERFHFHTFTYSLTNRLTTIICLITNQADFQQTTTQLDRIVDNANTFDDADECVDFITTITDNQVCLIIVESLAQPILPCMHELPQVHHIFVVGTSPTTDDKWIQQWARLSEQNNIPISFVESIKQLNKLEPSFMYIQIMKEILLGINFGEQDLKEYGKYCCDTFADNPRKVNDVPQFERDYSLKSPIWWYTCENFVYPMLNRALRVMDGNIITRKGFFISDLHRSIELLHKQQYPNTLSHGTFTVYRGQGLSQADFGHLVKVKHGLIAFHSFLSTTQRYEHAYIRAESNAENPGHVGVVFIMKIDPTQATTPFASMRIFSRFPEEDEILFSTHTIFRIENIPLAAETNGVFHVSLSLTTDNDPDLYKFTQHIRQSDYSYSHSRYQLADVLIDIGQQGRAEHINQSLLGDASNASETVHILNQLGVIKTYKDNYSTALEYHEKAVAP</sequence>
<dbReference type="Gene3D" id="3.30.40.10">
    <property type="entry name" value="Zinc/RING finger domain, C3HC4 (zinc finger)"/>
    <property type="match status" value="1"/>
</dbReference>
<dbReference type="GO" id="GO:0030496">
    <property type="term" value="C:midbody"/>
    <property type="evidence" value="ECO:0007669"/>
    <property type="project" value="TreeGrafter"/>
</dbReference>
<dbReference type="SUPFAM" id="SSF57845">
    <property type="entry name" value="B-box zinc-binding domain"/>
    <property type="match status" value="1"/>
</dbReference>
<dbReference type="InterPro" id="IPR013083">
    <property type="entry name" value="Znf_RING/FYVE/PHD"/>
</dbReference>
<dbReference type="Gene3D" id="3.90.176.10">
    <property type="entry name" value="Toxin ADP-ribosyltransferase, Chain A, domain 1"/>
    <property type="match status" value="1"/>
</dbReference>
<dbReference type="Proteomes" id="UP000663828">
    <property type="component" value="Unassembled WGS sequence"/>
</dbReference>
<keyword evidence="3" id="KW-1185">Reference proteome</keyword>
<organism evidence="2 3">
    <name type="scientific">Adineta ricciae</name>
    <name type="common">Rotifer</name>
    <dbReference type="NCBI Taxonomy" id="249248"/>
    <lineage>
        <taxon>Eukaryota</taxon>
        <taxon>Metazoa</taxon>
        <taxon>Spiralia</taxon>
        <taxon>Gnathifera</taxon>
        <taxon>Rotifera</taxon>
        <taxon>Eurotatoria</taxon>
        <taxon>Bdelloidea</taxon>
        <taxon>Adinetida</taxon>
        <taxon>Adinetidae</taxon>
        <taxon>Adineta</taxon>
    </lineage>
</organism>
<feature type="coiled-coil region" evidence="1">
    <location>
        <begin position="137"/>
        <end position="164"/>
    </location>
</feature>
<keyword evidence="1" id="KW-0175">Coiled coil</keyword>
<reference evidence="2" key="1">
    <citation type="submission" date="2021-02" db="EMBL/GenBank/DDBJ databases">
        <authorList>
            <person name="Nowell W R."/>
        </authorList>
    </citation>
    <scope>NUCLEOTIDE SEQUENCE</scope>
</reference>
<dbReference type="GO" id="GO:0005813">
    <property type="term" value="C:centrosome"/>
    <property type="evidence" value="ECO:0007669"/>
    <property type="project" value="TreeGrafter"/>
</dbReference>
<accession>A0A814QKH5</accession>
<dbReference type="GO" id="GO:0044878">
    <property type="term" value="P:mitotic cytokinesis checkpoint signaling"/>
    <property type="evidence" value="ECO:0007669"/>
    <property type="project" value="TreeGrafter"/>
</dbReference>
<dbReference type="AlphaFoldDB" id="A0A814QKH5"/>
<dbReference type="EMBL" id="CAJNOR010001320">
    <property type="protein sequence ID" value="CAF1120967.1"/>
    <property type="molecule type" value="Genomic_DNA"/>
</dbReference>
<evidence type="ECO:0000313" key="2">
    <source>
        <dbReference type="EMBL" id="CAF1120967.1"/>
    </source>
</evidence>
<dbReference type="SUPFAM" id="SSF56399">
    <property type="entry name" value="ADP-ribosylation"/>
    <property type="match status" value="1"/>
</dbReference>
<dbReference type="PANTHER" id="PTHR46603:SF1">
    <property type="entry name" value="ABSCISSION_NOCUT CHECKPOINT REGULATOR"/>
    <property type="match status" value="1"/>
</dbReference>
<dbReference type="Pfam" id="PF22586">
    <property type="entry name" value="ANCHR-like_BBOX"/>
    <property type="match status" value="1"/>
</dbReference>
<evidence type="ECO:0000256" key="1">
    <source>
        <dbReference type="SAM" id="Coils"/>
    </source>
</evidence>
<gene>
    <name evidence="2" type="ORF">XAT740_LOCUS19379</name>
</gene>
<comment type="caution">
    <text evidence="2">The sequence shown here is derived from an EMBL/GenBank/DDBJ whole genome shotgun (WGS) entry which is preliminary data.</text>
</comment>